<evidence type="ECO:0000256" key="6">
    <source>
        <dbReference type="ARBA" id="ARBA00022771"/>
    </source>
</evidence>
<dbReference type="Proteomes" id="UP000085678">
    <property type="component" value="Unplaced"/>
</dbReference>
<keyword evidence="7" id="KW-0862">Zinc</keyword>
<feature type="region of interest" description="Disordered" evidence="9">
    <location>
        <begin position="449"/>
        <end position="471"/>
    </location>
</feature>
<accession>A0A1S3HDP9</accession>
<dbReference type="PANTHER" id="PTHR12622">
    <property type="entry name" value="DELTEX-RELATED"/>
    <property type="match status" value="1"/>
</dbReference>
<organism evidence="12 13">
    <name type="scientific">Lingula anatina</name>
    <name type="common">Brachiopod</name>
    <name type="synonym">Lingula unguis</name>
    <dbReference type="NCBI Taxonomy" id="7574"/>
    <lineage>
        <taxon>Eukaryota</taxon>
        <taxon>Metazoa</taxon>
        <taxon>Spiralia</taxon>
        <taxon>Lophotrochozoa</taxon>
        <taxon>Brachiopoda</taxon>
        <taxon>Linguliformea</taxon>
        <taxon>Lingulata</taxon>
        <taxon>Lingulida</taxon>
        <taxon>Linguloidea</taxon>
        <taxon>Lingulidae</taxon>
        <taxon>Lingula</taxon>
    </lineage>
</organism>
<evidence type="ECO:0000256" key="1">
    <source>
        <dbReference type="ARBA" id="ARBA00000900"/>
    </source>
</evidence>
<dbReference type="Pfam" id="PF01661">
    <property type="entry name" value="Macro"/>
    <property type="match status" value="1"/>
</dbReference>
<dbReference type="GO" id="GO:0003676">
    <property type="term" value="F:nucleic acid binding"/>
    <property type="evidence" value="ECO:0007669"/>
    <property type="project" value="InterPro"/>
</dbReference>
<comment type="catalytic activity">
    <reaction evidence="1">
        <text>S-ubiquitinyl-[E2 ubiquitin-conjugating enzyme]-L-cysteine + [acceptor protein]-L-lysine = [E2 ubiquitin-conjugating enzyme]-L-cysteine + N(6)-ubiquitinyl-[acceptor protein]-L-lysine.</text>
        <dbReference type="EC" id="2.3.2.27"/>
    </reaction>
</comment>
<dbReference type="InterPro" id="IPR035979">
    <property type="entry name" value="RBD_domain_sf"/>
</dbReference>
<dbReference type="CDD" id="cd02907">
    <property type="entry name" value="Macro_Af1521_BAL-like"/>
    <property type="match status" value="1"/>
</dbReference>
<dbReference type="GO" id="GO:0008270">
    <property type="term" value="F:zinc ion binding"/>
    <property type="evidence" value="ECO:0007669"/>
    <property type="project" value="UniProtKB-KW"/>
</dbReference>
<dbReference type="PROSITE" id="PS51154">
    <property type="entry name" value="MACRO"/>
    <property type="match status" value="1"/>
</dbReference>
<evidence type="ECO:0000259" key="10">
    <source>
        <dbReference type="PROSITE" id="PS50089"/>
    </source>
</evidence>
<dbReference type="PROSITE" id="PS50089">
    <property type="entry name" value="ZF_RING_2"/>
    <property type="match status" value="1"/>
</dbReference>
<dbReference type="GO" id="GO:0061630">
    <property type="term" value="F:ubiquitin protein ligase activity"/>
    <property type="evidence" value="ECO:0007669"/>
    <property type="project" value="UniProtKB-EC"/>
</dbReference>
<comment type="pathway">
    <text evidence="2">Protein modification; protein ubiquitination.</text>
</comment>
<feature type="region of interest" description="Disordered" evidence="9">
    <location>
        <begin position="175"/>
        <end position="268"/>
    </location>
</feature>
<dbReference type="InterPro" id="IPR012677">
    <property type="entry name" value="Nucleotide-bd_a/b_plait_sf"/>
</dbReference>
<dbReference type="GO" id="GO:0016567">
    <property type="term" value="P:protein ubiquitination"/>
    <property type="evidence" value="ECO:0007669"/>
    <property type="project" value="UniProtKB-UniPathway"/>
</dbReference>
<dbReference type="Gene3D" id="3.30.390.130">
    <property type="match status" value="1"/>
</dbReference>
<dbReference type="SUPFAM" id="SSF52949">
    <property type="entry name" value="Macro domain-like"/>
    <property type="match status" value="1"/>
</dbReference>
<dbReference type="InterPro" id="IPR039398">
    <property type="entry name" value="Deltex_fam"/>
</dbReference>
<feature type="domain" description="Macro" evidence="11">
    <location>
        <begin position="495"/>
        <end position="686"/>
    </location>
</feature>
<dbReference type="InParanoid" id="A0A1S3HDP9"/>
<name>A0A1S3HDP9_LINAN</name>
<evidence type="ECO:0000256" key="2">
    <source>
        <dbReference type="ARBA" id="ARBA00004906"/>
    </source>
</evidence>
<protein>
    <recommendedName>
        <fullName evidence="3">RING-type E3 ubiquitin transferase</fullName>
        <ecNumber evidence="3">2.3.2.27</ecNumber>
    </recommendedName>
</protein>
<evidence type="ECO:0000256" key="7">
    <source>
        <dbReference type="ARBA" id="ARBA00022833"/>
    </source>
</evidence>
<feature type="region of interest" description="Disordered" evidence="9">
    <location>
        <begin position="908"/>
        <end position="936"/>
    </location>
</feature>
<feature type="compositionally biased region" description="Acidic residues" evidence="9">
    <location>
        <begin position="460"/>
        <end position="471"/>
    </location>
</feature>
<dbReference type="CDD" id="cd16449">
    <property type="entry name" value="RING-HC"/>
    <property type="match status" value="1"/>
</dbReference>
<dbReference type="InterPro" id="IPR043472">
    <property type="entry name" value="Macro_dom-like"/>
</dbReference>
<dbReference type="GeneID" id="106154359"/>
<feature type="region of interest" description="Disordered" evidence="9">
    <location>
        <begin position="772"/>
        <end position="792"/>
    </location>
</feature>
<feature type="compositionally biased region" description="Low complexity" evidence="9">
    <location>
        <begin position="845"/>
        <end position="855"/>
    </location>
</feature>
<dbReference type="GO" id="GO:0007219">
    <property type="term" value="P:Notch signaling pathway"/>
    <property type="evidence" value="ECO:0007669"/>
    <property type="project" value="InterPro"/>
</dbReference>
<dbReference type="InterPro" id="IPR039396">
    <property type="entry name" value="Deltex_C"/>
</dbReference>
<dbReference type="SMART" id="SM00506">
    <property type="entry name" value="A1pp"/>
    <property type="match status" value="1"/>
</dbReference>
<dbReference type="Gene3D" id="3.30.70.330">
    <property type="match status" value="1"/>
</dbReference>
<dbReference type="UniPathway" id="UPA00143"/>
<feature type="domain" description="RING-type" evidence="10">
    <location>
        <begin position="868"/>
        <end position="907"/>
    </location>
</feature>
<evidence type="ECO:0000256" key="9">
    <source>
        <dbReference type="SAM" id="MobiDB-lite"/>
    </source>
</evidence>
<dbReference type="InterPro" id="IPR002589">
    <property type="entry name" value="Macro_dom"/>
</dbReference>
<keyword evidence="6 8" id="KW-0863">Zinc-finger</keyword>
<dbReference type="AlphaFoldDB" id="A0A1S3HDP9"/>
<dbReference type="InterPro" id="IPR001841">
    <property type="entry name" value="Znf_RING"/>
</dbReference>
<feature type="compositionally biased region" description="Basic and acidic residues" evidence="9">
    <location>
        <begin position="217"/>
        <end position="254"/>
    </location>
</feature>
<dbReference type="InterPro" id="IPR039399">
    <property type="entry name" value="Deltex_C_sf"/>
</dbReference>
<dbReference type="KEGG" id="lak:106154359"/>
<dbReference type="Pfam" id="PF18102">
    <property type="entry name" value="DTC"/>
    <property type="match status" value="1"/>
</dbReference>
<evidence type="ECO:0000256" key="4">
    <source>
        <dbReference type="ARBA" id="ARBA00022679"/>
    </source>
</evidence>
<feature type="compositionally biased region" description="Basic and acidic residues" evidence="9">
    <location>
        <begin position="449"/>
        <end position="459"/>
    </location>
</feature>
<dbReference type="RefSeq" id="XP_013384177.1">
    <property type="nucleotide sequence ID" value="XM_013528723.1"/>
</dbReference>
<feature type="compositionally biased region" description="Basic and acidic residues" evidence="9">
    <location>
        <begin position="828"/>
        <end position="841"/>
    </location>
</feature>
<proteinExistence type="predicted"/>
<feature type="compositionally biased region" description="Basic residues" evidence="9">
    <location>
        <begin position="806"/>
        <end position="820"/>
    </location>
</feature>
<sequence length="1068" mass="120265">MADKRCVIVHLPEEGIRKEDLRTYFTSYDQNAVVVMTSRTQALITFTTEAAVNQVLTQENHSVNGVHITVQQKPPEPFKCIEGRINSFWTRDFESVRPILEKVANDTGCSVLYKESDIVLRGNFYQVKEGHRKLAEAFANLCLDAKPPSCFTAEDEAEIESFEHVEKHDLQEEFLEKSEEQKSGSRTKITAAITTTAPDERDQKETGHPANALRKSSASEKSGREIPAKKKSDENLARSDKETKAFFEKSRPYEDDLPSPVIRSGKGSPLAASALTRSSSEDENELCVDHHLWLYIRYIAMLILTQIQDKFGVKFLPAFGEEPSYDVVHIEADEKGLPETIPTRRAQAKEEFIQLYQKLSEELLVTSEKVPSTPDICRQVVLDVIEELKLKYVNVAYEYVEETNICFFIGRPFYALQARDEFVKLLKEKLPAELFQNYHRRDPFTLEDILDRGGPRHDETQEEDPIPDDTQNEVQESVHEKHFIQCVQDVKMNDDSVLQILFVTNFSVMVYTGDIVEENVDVIVSASNGFLANAGGVAAAISDAAGRLLDRACARILMERGHPLEVTENEVTTAGDLQAKYVIHAVGPQLRDYPDDADRLQKLKLTFVNIFRRADELKQTTIALPAIGAGAVGVPLDDVALALFSAINHVAKRRQSGRYLSLKEIHVLNIDPEATKVVQDIFMQESIAVPAISSKSVKGPVTEIEGAVQKLLERGDARTQEVINELLDETERIRQLEQGRSRRGLMVESVLEEEPGCKTHPRTEEEAILAMEQQRSRPPRRHQPQYGNVEPGCKTHARTEEEAIHALKHQRSPNSPRRHQTTYGGAEPHAKTIPRRDDEMRGSVPQSQPQIIQSPKASRPVKNIGQRCAFCSFDHNLLRLSCHHILCRPCWESIPLDSLGRHPCPICPGKTSSPKRRTTAPPPTTTTTAREPRNQNTVGQVYDLPGNLRHVTDERQLPGYRGHSTIILHLDIPDGVQKKTHPYPGRPYKGTKIVGYLPDTPEGRQVLSLLYDCFNAGKMFRVIRSKSSGMDRVVSNIPIKTDVYGESGYPDSNYLPQLQERLRSLGLQ</sequence>
<dbReference type="SUPFAM" id="SSF54928">
    <property type="entry name" value="RNA-binding domain, RBD"/>
    <property type="match status" value="1"/>
</dbReference>
<keyword evidence="5" id="KW-0479">Metal-binding</keyword>
<dbReference type="EC" id="2.3.2.27" evidence="3"/>
<reference evidence="13" key="2">
    <citation type="submission" date="2025-08" db="UniProtKB">
        <authorList>
            <consortium name="RefSeq"/>
        </authorList>
    </citation>
    <scope>IDENTIFICATION</scope>
</reference>
<evidence type="ECO:0000313" key="13">
    <source>
        <dbReference type="RefSeq" id="XP_013384177.1"/>
    </source>
</evidence>
<evidence type="ECO:0000259" key="11">
    <source>
        <dbReference type="PROSITE" id="PS51154"/>
    </source>
</evidence>
<reference evidence="13" key="1">
    <citation type="journal article" date="2015" name="Nat. Commun.">
        <title>The Lingula genome provides insights into brachiopod evolution and the origin of phosphate biomineralization.</title>
        <authorList>
            <person name="Luo Y.J."/>
            <person name="Takeuchi T."/>
            <person name="Koyanagi R."/>
            <person name="Yamada L."/>
            <person name="Kanda M."/>
            <person name="Khalturina M."/>
            <person name="Fujie M."/>
            <person name="Yamasaki S.I."/>
            <person name="Endo K."/>
            <person name="Satoh N."/>
        </authorList>
    </citation>
    <scope>NUCLEOTIDE SEQUENCE</scope>
</reference>
<dbReference type="OrthoDB" id="527344at2759"/>
<evidence type="ECO:0000256" key="3">
    <source>
        <dbReference type="ARBA" id="ARBA00012483"/>
    </source>
</evidence>
<gene>
    <name evidence="13" type="primary">LOC106154359</name>
</gene>
<evidence type="ECO:0000256" key="5">
    <source>
        <dbReference type="ARBA" id="ARBA00022723"/>
    </source>
</evidence>
<dbReference type="Gene3D" id="3.40.220.10">
    <property type="entry name" value="Leucine Aminopeptidase, subunit E, domain 1"/>
    <property type="match status" value="1"/>
</dbReference>
<feature type="compositionally biased region" description="Basic and acidic residues" evidence="9">
    <location>
        <begin position="198"/>
        <end position="207"/>
    </location>
</feature>
<feature type="compositionally biased region" description="Low complexity" evidence="9">
    <location>
        <begin position="187"/>
        <end position="197"/>
    </location>
</feature>
<evidence type="ECO:0000256" key="8">
    <source>
        <dbReference type="PROSITE-ProRule" id="PRU00175"/>
    </source>
</evidence>
<keyword evidence="4" id="KW-0808">Transferase</keyword>
<keyword evidence="12" id="KW-1185">Reference proteome</keyword>
<feature type="region of interest" description="Disordered" evidence="9">
    <location>
        <begin position="804"/>
        <end position="859"/>
    </location>
</feature>
<evidence type="ECO:0000313" key="12">
    <source>
        <dbReference type="Proteomes" id="UP000085678"/>
    </source>
</evidence>